<evidence type="ECO:0000259" key="14">
    <source>
        <dbReference type="SMART" id="SM00563"/>
    </source>
</evidence>
<dbReference type="CDD" id="cd07991">
    <property type="entry name" value="LPLAT_LPCAT1-like"/>
    <property type="match status" value="1"/>
</dbReference>
<accession>A0ABR2KIG7</accession>
<evidence type="ECO:0000256" key="4">
    <source>
        <dbReference type="ARBA" id="ARBA00022516"/>
    </source>
</evidence>
<protein>
    <submittedName>
        <fullName evidence="15">Lysophosphatidylcholine acyltransferase 2</fullName>
    </submittedName>
</protein>
<comment type="caution">
    <text evidence="15">The sequence shown here is derived from an EMBL/GenBank/DDBJ whole genome shotgun (WGS) entry which is preliminary data.</text>
</comment>
<dbReference type="PANTHER" id="PTHR23063:SF52">
    <property type="entry name" value="LYSOPHOSPHATIDYLCHOLINE ACYLTRANSFERASE"/>
    <property type="match status" value="1"/>
</dbReference>
<dbReference type="PANTHER" id="PTHR23063">
    <property type="entry name" value="PHOSPHOLIPID ACYLTRANSFERASE"/>
    <property type="match status" value="1"/>
</dbReference>
<keyword evidence="4" id="KW-0444">Lipid biosynthesis</keyword>
<evidence type="ECO:0000256" key="13">
    <source>
        <dbReference type="SAM" id="Phobius"/>
    </source>
</evidence>
<evidence type="ECO:0000256" key="6">
    <source>
        <dbReference type="ARBA" id="ARBA00022692"/>
    </source>
</evidence>
<evidence type="ECO:0000256" key="2">
    <source>
        <dbReference type="ARBA" id="ARBA00005189"/>
    </source>
</evidence>
<keyword evidence="6 13" id="KW-0812">Transmembrane</keyword>
<sequence length="314" mass="35635">MPSFRPPYPTDEKWYHQEAPDECSIEELGQLRKIPTYTTKQKIIQIIYFLIFGIFKIVTALSFALIVGPLFIIAASIWKALDRPQPLRVALKKVWSSVARIFLFLLGFHRIRYHGELDPDARFIVANHVCFFDGWLFLPFGVRPLGKKEMLNIPVIREMSDVYQAIPVDRSKNAGVSKLLIELASNKDSPMIMILPEGASTSGDYMLRFHLGAFLSDLPVQPCSIRYSVYGTSSEISHVSFFHHQLFQMIVFLGIPSITIDINMMSSMSIKTDGKNDPRVFADTTSLRIANDLGVRLLSLSSNSIYKKQNPKTE</sequence>
<dbReference type="Proteomes" id="UP001470230">
    <property type="component" value="Unassembled WGS sequence"/>
</dbReference>
<dbReference type="SMART" id="SM00563">
    <property type="entry name" value="PlsC"/>
    <property type="match status" value="1"/>
</dbReference>
<dbReference type="InterPro" id="IPR045252">
    <property type="entry name" value="LPCAT1-like"/>
</dbReference>
<keyword evidence="16" id="KW-1185">Reference proteome</keyword>
<name>A0ABR2KIG7_9EUKA</name>
<keyword evidence="10" id="KW-0594">Phospholipid biosynthesis</keyword>
<evidence type="ECO:0000256" key="3">
    <source>
        <dbReference type="ARBA" id="ARBA00008655"/>
    </source>
</evidence>
<dbReference type="EMBL" id="JAPFFF010000005">
    <property type="protein sequence ID" value="KAK8890222.1"/>
    <property type="molecule type" value="Genomic_DNA"/>
</dbReference>
<feature type="domain" description="Phospholipid/glycerol acyltransferase" evidence="14">
    <location>
        <begin position="122"/>
        <end position="228"/>
    </location>
</feature>
<dbReference type="InterPro" id="IPR002123">
    <property type="entry name" value="Plipid/glycerol_acylTrfase"/>
</dbReference>
<keyword evidence="12 15" id="KW-0012">Acyltransferase</keyword>
<proteinExistence type="inferred from homology"/>
<comment type="similarity">
    <text evidence="3">Belongs to the 1-acyl-sn-glycerol-3-phosphate acyltransferase family.</text>
</comment>
<dbReference type="SUPFAM" id="SSF69593">
    <property type="entry name" value="Glycerol-3-phosphate (1)-acyltransferase"/>
    <property type="match status" value="1"/>
</dbReference>
<evidence type="ECO:0000256" key="7">
    <source>
        <dbReference type="ARBA" id="ARBA00022989"/>
    </source>
</evidence>
<dbReference type="GO" id="GO:0016746">
    <property type="term" value="F:acyltransferase activity"/>
    <property type="evidence" value="ECO:0007669"/>
    <property type="project" value="UniProtKB-KW"/>
</dbReference>
<feature type="transmembrane region" description="Helical" evidence="13">
    <location>
        <begin position="46"/>
        <end position="73"/>
    </location>
</feature>
<evidence type="ECO:0000313" key="16">
    <source>
        <dbReference type="Proteomes" id="UP001470230"/>
    </source>
</evidence>
<evidence type="ECO:0000313" key="15">
    <source>
        <dbReference type="EMBL" id="KAK8890222.1"/>
    </source>
</evidence>
<gene>
    <name evidence="15" type="ORF">M9Y10_034993</name>
</gene>
<evidence type="ECO:0000256" key="11">
    <source>
        <dbReference type="ARBA" id="ARBA00023264"/>
    </source>
</evidence>
<evidence type="ECO:0000256" key="1">
    <source>
        <dbReference type="ARBA" id="ARBA00004370"/>
    </source>
</evidence>
<comment type="subcellular location">
    <subcellularLocation>
        <location evidence="1">Membrane</location>
    </subcellularLocation>
</comment>
<evidence type="ECO:0000256" key="9">
    <source>
        <dbReference type="ARBA" id="ARBA00023136"/>
    </source>
</evidence>
<evidence type="ECO:0000256" key="8">
    <source>
        <dbReference type="ARBA" id="ARBA00023098"/>
    </source>
</evidence>
<keyword evidence="11" id="KW-1208">Phospholipid metabolism</keyword>
<organism evidence="15 16">
    <name type="scientific">Tritrichomonas musculus</name>
    <dbReference type="NCBI Taxonomy" id="1915356"/>
    <lineage>
        <taxon>Eukaryota</taxon>
        <taxon>Metamonada</taxon>
        <taxon>Parabasalia</taxon>
        <taxon>Tritrichomonadida</taxon>
        <taxon>Tritrichomonadidae</taxon>
        <taxon>Tritrichomonas</taxon>
    </lineage>
</organism>
<keyword evidence="9 13" id="KW-0472">Membrane</keyword>
<keyword evidence="8" id="KW-0443">Lipid metabolism</keyword>
<evidence type="ECO:0000256" key="10">
    <source>
        <dbReference type="ARBA" id="ARBA00023209"/>
    </source>
</evidence>
<keyword evidence="7 13" id="KW-1133">Transmembrane helix</keyword>
<dbReference type="Pfam" id="PF01553">
    <property type="entry name" value="Acyltransferase"/>
    <property type="match status" value="1"/>
</dbReference>
<reference evidence="15 16" key="1">
    <citation type="submission" date="2024-04" db="EMBL/GenBank/DDBJ databases">
        <title>Tritrichomonas musculus Genome.</title>
        <authorList>
            <person name="Alves-Ferreira E."/>
            <person name="Grigg M."/>
            <person name="Lorenzi H."/>
            <person name="Galac M."/>
        </authorList>
    </citation>
    <scope>NUCLEOTIDE SEQUENCE [LARGE SCALE GENOMIC DNA]</scope>
    <source>
        <strain evidence="15 16">EAF2021</strain>
    </source>
</reference>
<evidence type="ECO:0000256" key="12">
    <source>
        <dbReference type="ARBA" id="ARBA00023315"/>
    </source>
</evidence>
<keyword evidence="5" id="KW-0808">Transferase</keyword>
<evidence type="ECO:0000256" key="5">
    <source>
        <dbReference type="ARBA" id="ARBA00022679"/>
    </source>
</evidence>
<comment type="pathway">
    <text evidence="2">Lipid metabolism.</text>
</comment>